<protein>
    <submittedName>
        <fullName evidence="2">Uncharacterized protein</fullName>
    </submittedName>
</protein>
<evidence type="ECO:0000313" key="3">
    <source>
        <dbReference type="Proteomes" id="UP001066276"/>
    </source>
</evidence>
<gene>
    <name evidence="2" type="ORF">NDU88_003704</name>
</gene>
<evidence type="ECO:0000256" key="1">
    <source>
        <dbReference type="SAM" id="MobiDB-lite"/>
    </source>
</evidence>
<name>A0AAV7LJB6_PLEWA</name>
<feature type="region of interest" description="Disordered" evidence="1">
    <location>
        <begin position="20"/>
        <end position="43"/>
    </location>
</feature>
<evidence type="ECO:0000313" key="2">
    <source>
        <dbReference type="EMBL" id="KAJ1090574.1"/>
    </source>
</evidence>
<dbReference type="EMBL" id="JANPWB010000015">
    <property type="protein sequence ID" value="KAJ1090574.1"/>
    <property type="molecule type" value="Genomic_DNA"/>
</dbReference>
<reference evidence="2" key="1">
    <citation type="journal article" date="2022" name="bioRxiv">
        <title>Sequencing and chromosome-scale assembly of the giantPleurodeles waltlgenome.</title>
        <authorList>
            <person name="Brown T."/>
            <person name="Elewa A."/>
            <person name="Iarovenko S."/>
            <person name="Subramanian E."/>
            <person name="Araus A.J."/>
            <person name="Petzold A."/>
            <person name="Susuki M."/>
            <person name="Suzuki K.-i.T."/>
            <person name="Hayashi T."/>
            <person name="Toyoda A."/>
            <person name="Oliveira C."/>
            <person name="Osipova E."/>
            <person name="Leigh N.D."/>
            <person name="Simon A."/>
            <person name="Yun M.H."/>
        </authorList>
    </citation>
    <scope>NUCLEOTIDE SEQUENCE</scope>
    <source>
        <strain evidence="2">20211129_DDA</strain>
        <tissue evidence="2">Liver</tissue>
    </source>
</reference>
<feature type="region of interest" description="Disordered" evidence="1">
    <location>
        <begin position="67"/>
        <end position="89"/>
    </location>
</feature>
<proteinExistence type="predicted"/>
<keyword evidence="3" id="KW-1185">Reference proteome</keyword>
<dbReference type="AlphaFoldDB" id="A0AAV7LJB6"/>
<accession>A0AAV7LJB6</accession>
<comment type="caution">
    <text evidence="2">The sequence shown here is derived from an EMBL/GenBank/DDBJ whole genome shotgun (WGS) entry which is preliminary data.</text>
</comment>
<dbReference type="Proteomes" id="UP001066276">
    <property type="component" value="Chromosome 11"/>
</dbReference>
<organism evidence="2 3">
    <name type="scientific">Pleurodeles waltl</name>
    <name type="common">Iberian ribbed newt</name>
    <dbReference type="NCBI Taxonomy" id="8319"/>
    <lineage>
        <taxon>Eukaryota</taxon>
        <taxon>Metazoa</taxon>
        <taxon>Chordata</taxon>
        <taxon>Craniata</taxon>
        <taxon>Vertebrata</taxon>
        <taxon>Euteleostomi</taxon>
        <taxon>Amphibia</taxon>
        <taxon>Batrachia</taxon>
        <taxon>Caudata</taxon>
        <taxon>Salamandroidea</taxon>
        <taxon>Salamandridae</taxon>
        <taxon>Pleurodelinae</taxon>
        <taxon>Pleurodeles</taxon>
    </lineage>
</organism>
<sequence>MSTLFVVPQGHKQAPALVLSPPWPELQHRNTRSPGTPRRPNMPACRAEEIPASRAGRLSFVPLSQEAHSAESRCGRSNGIGESHYAHPS</sequence>